<evidence type="ECO:0000256" key="5">
    <source>
        <dbReference type="ARBA" id="ARBA00038359"/>
    </source>
</evidence>
<comment type="similarity">
    <text evidence="5">Belongs to the SAT4 family.</text>
</comment>
<evidence type="ECO:0000256" key="4">
    <source>
        <dbReference type="ARBA" id="ARBA00023136"/>
    </source>
</evidence>
<comment type="caution">
    <text evidence="9">The sequence shown here is derived from an EMBL/GenBank/DDBJ whole genome shotgun (WGS) entry which is preliminary data.</text>
</comment>
<keyword evidence="3 7" id="KW-1133">Transmembrane helix</keyword>
<evidence type="ECO:0000256" key="6">
    <source>
        <dbReference type="SAM" id="MobiDB-lite"/>
    </source>
</evidence>
<feature type="transmembrane region" description="Helical" evidence="7">
    <location>
        <begin position="91"/>
        <end position="116"/>
    </location>
</feature>
<dbReference type="AlphaFoldDB" id="A0A8K0WJA0"/>
<feature type="transmembrane region" description="Helical" evidence="7">
    <location>
        <begin position="128"/>
        <end position="150"/>
    </location>
</feature>
<feature type="transmembrane region" description="Helical" evidence="7">
    <location>
        <begin position="170"/>
        <end position="195"/>
    </location>
</feature>
<dbReference type="PANTHER" id="PTHR33048">
    <property type="entry name" value="PTH11-LIKE INTEGRAL MEMBRANE PROTEIN (AFU_ORTHOLOGUE AFUA_5G11245)"/>
    <property type="match status" value="1"/>
</dbReference>
<evidence type="ECO:0000256" key="3">
    <source>
        <dbReference type="ARBA" id="ARBA00022989"/>
    </source>
</evidence>
<feature type="transmembrane region" description="Helical" evidence="7">
    <location>
        <begin position="245"/>
        <end position="263"/>
    </location>
</feature>
<feature type="region of interest" description="Disordered" evidence="6">
    <location>
        <begin position="298"/>
        <end position="351"/>
    </location>
</feature>
<feature type="transmembrane region" description="Helical" evidence="7">
    <location>
        <begin position="6"/>
        <end position="26"/>
    </location>
</feature>
<dbReference type="EMBL" id="JAGPNK010000037">
    <property type="protein sequence ID" value="KAH7303216.1"/>
    <property type="molecule type" value="Genomic_DNA"/>
</dbReference>
<accession>A0A8K0WJA0</accession>
<evidence type="ECO:0000259" key="8">
    <source>
        <dbReference type="Pfam" id="PF20684"/>
    </source>
</evidence>
<proteinExistence type="inferred from homology"/>
<feature type="compositionally biased region" description="Basic and acidic residues" evidence="6">
    <location>
        <begin position="338"/>
        <end position="351"/>
    </location>
</feature>
<gene>
    <name evidence="9" type="ORF">B0I35DRAFT_485348</name>
</gene>
<feature type="transmembrane region" description="Helical" evidence="7">
    <location>
        <begin position="207"/>
        <end position="225"/>
    </location>
</feature>
<evidence type="ECO:0000256" key="1">
    <source>
        <dbReference type="ARBA" id="ARBA00004141"/>
    </source>
</evidence>
<dbReference type="PANTHER" id="PTHR33048:SF47">
    <property type="entry name" value="INTEGRAL MEMBRANE PROTEIN-RELATED"/>
    <property type="match status" value="1"/>
</dbReference>
<keyword evidence="2 7" id="KW-0812">Transmembrane</keyword>
<evidence type="ECO:0000256" key="2">
    <source>
        <dbReference type="ARBA" id="ARBA00022692"/>
    </source>
</evidence>
<protein>
    <recommendedName>
        <fullName evidence="8">Rhodopsin domain-containing protein</fullName>
    </recommendedName>
</protein>
<keyword evidence="10" id="KW-1185">Reference proteome</keyword>
<dbReference type="GO" id="GO:0016020">
    <property type="term" value="C:membrane"/>
    <property type="evidence" value="ECO:0007669"/>
    <property type="project" value="UniProtKB-SubCell"/>
</dbReference>
<name>A0A8K0WJA0_9HYPO</name>
<dbReference type="OrthoDB" id="5329176at2759"/>
<dbReference type="InterPro" id="IPR049326">
    <property type="entry name" value="Rhodopsin_dom_fungi"/>
</dbReference>
<comment type="subcellular location">
    <subcellularLocation>
        <location evidence="1">Membrane</location>
        <topology evidence="1">Multi-pass membrane protein</topology>
    </subcellularLocation>
</comment>
<evidence type="ECO:0000313" key="10">
    <source>
        <dbReference type="Proteomes" id="UP000813444"/>
    </source>
</evidence>
<feature type="domain" description="Rhodopsin" evidence="8">
    <location>
        <begin position="22"/>
        <end position="266"/>
    </location>
</feature>
<dbReference type="Proteomes" id="UP000813444">
    <property type="component" value="Unassembled WGS sequence"/>
</dbReference>
<dbReference type="InterPro" id="IPR052337">
    <property type="entry name" value="SAT4-like"/>
</dbReference>
<evidence type="ECO:0000313" key="9">
    <source>
        <dbReference type="EMBL" id="KAH7303216.1"/>
    </source>
</evidence>
<keyword evidence="4 7" id="KW-0472">Membrane</keyword>
<reference evidence="9" key="1">
    <citation type="journal article" date="2021" name="Nat. Commun.">
        <title>Genetic determinants of endophytism in the Arabidopsis root mycobiome.</title>
        <authorList>
            <person name="Mesny F."/>
            <person name="Miyauchi S."/>
            <person name="Thiergart T."/>
            <person name="Pickel B."/>
            <person name="Atanasova L."/>
            <person name="Karlsson M."/>
            <person name="Huettel B."/>
            <person name="Barry K.W."/>
            <person name="Haridas S."/>
            <person name="Chen C."/>
            <person name="Bauer D."/>
            <person name="Andreopoulos W."/>
            <person name="Pangilinan J."/>
            <person name="LaButti K."/>
            <person name="Riley R."/>
            <person name="Lipzen A."/>
            <person name="Clum A."/>
            <person name="Drula E."/>
            <person name="Henrissat B."/>
            <person name="Kohler A."/>
            <person name="Grigoriev I.V."/>
            <person name="Martin F.M."/>
            <person name="Hacquard S."/>
        </authorList>
    </citation>
    <scope>NUCLEOTIDE SEQUENCE</scope>
    <source>
        <strain evidence="9">MPI-CAGE-CH-0235</strain>
    </source>
</reference>
<evidence type="ECO:0000256" key="7">
    <source>
        <dbReference type="SAM" id="Phobius"/>
    </source>
</evidence>
<organism evidence="9 10">
    <name type="scientific">Stachybotrys elegans</name>
    <dbReference type="NCBI Taxonomy" id="80388"/>
    <lineage>
        <taxon>Eukaryota</taxon>
        <taxon>Fungi</taxon>
        <taxon>Dikarya</taxon>
        <taxon>Ascomycota</taxon>
        <taxon>Pezizomycotina</taxon>
        <taxon>Sordariomycetes</taxon>
        <taxon>Hypocreomycetidae</taxon>
        <taxon>Hypocreales</taxon>
        <taxon>Stachybotryaceae</taxon>
        <taxon>Stachybotrys</taxon>
    </lineage>
</organism>
<feature type="transmembrane region" description="Helical" evidence="7">
    <location>
        <begin position="38"/>
        <end position="60"/>
    </location>
</feature>
<dbReference type="Pfam" id="PF20684">
    <property type="entry name" value="Fung_rhodopsin"/>
    <property type="match status" value="1"/>
</dbReference>
<sequence>MNVGRITPLIVCNVISIVAVALRFWCKYTLKAGFHGDDLWILITLLSFIGGEIALVWGIIHGSRDGATIGEINEQLQVADDPELRRSLETFLRSIFVALTISFFVVYAIKIAILLLYRRIFSTPRYQLASNILIGISTAWFIGVEVTNLVHCRPIESFWTNYEDGECLNFNLLFLIAGVVEIVIDVCIIILPMIGTYFLQTNHRTKLLVSGIFLLGWFSIITNILRVYYTYQPEGRFVDLAGSELWTVIHIASAVLCASLPVYKPIRKSLSAATQSLQYFFSSSRQYMSSRSAKSSRVTTEVYPMDSVRAGSPPPTLRKPVTRSQESMRDLLQTGPQDEPRTSDYETNRPL</sequence>